<dbReference type="PANTHER" id="PTHR10174">
    <property type="entry name" value="ALPHA-TOCOPHEROL TRANSFER PROTEIN-RELATED"/>
    <property type="match status" value="1"/>
</dbReference>
<protein>
    <submittedName>
        <fullName evidence="2">CSON008996 protein</fullName>
    </submittedName>
</protein>
<name>A0A336MXQ0_CULSO</name>
<dbReference type="Gene3D" id="1.10.8.20">
    <property type="entry name" value="N-terminal domain of phosphatidylinositol transfer protein sec14p"/>
    <property type="match status" value="1"/>
</dbReference>
<dbReference type="InterPro" id="IPR011074">
    <property type="entry name" value="CRAL/TRIO_N_dom"/>
</dbReference>
<organism evidence="2">
    <name type="scientific">Culicoides sonorensis</name>
    <name type="common">Biting midge</name>
    <dbReference type="NCBI Taxonomy" id="179676"/>
    <lineage>
        <taxon>Eukaryota</taxon>
        <taxon>Metazoa</taxon>
        <taxon>Ecdysozoa</taxon>
        <taxon>Arthropoda</taxon>
        <taxon>Hexapoda</taxon>
        <taxon>Insecta</taxon>
        <taxon>Pterygota</taxon>
        <taxon>Neoptera</taxon>
        <taxon>Endopterygota</taxon>
        <taxon>Diptera</taxon>
        <taxon>Nematocera</taxon>
        <taxon>Chironomoidea</taxon>
        <taxon>Ceratopogonidae</taxon>
        <taxon>Ceratopogoninae</taxon>
        <taxon>Culicoides</taxon>
        <taxon>Monoculicoides</taxon>
    </lineage>
</organism>
<dbReference type="Pfam" id="PF00650">
    <property type="entry name" value="CRAL_TRIO"/>
    <property type="match status" value="1"/>
</dbReference>
<dbReference type="InterPro" id="IPR036273">
    <property type="entry name" value="CRAL/TRIO_N_dom_sf"/>
</dbReference>
<dbReference type="InterPro" id="IPR036865">
    <property type="entry name" value="CRAL-TRIO_dom_sf"/>
</dbReference>
<reference evidence="2" key="1">
    <citation type="submission" date="2018-07" db="EMBL/GenBank/DDBJ databases">
        <authorList>
            <person name="Quirk P.G."/>
            <person name="Krulwich T.A."/>
        </authorList>
    </citation>
    <scope>NUCLEOTIDE SEQUENCE</scope>
</reference>
<accession>A0A336MXQ0</accession>
<dbReference type="SMART" id="SM01100">
    <property type="entry name" value="CRAL_TRIO_N"/>
    <property type="match status" value="1"/>
</dbReference>
<sequence length="314" mass="36511">MSKKSLTPIDEIYNSNLSKDLQKLAENELRETEKSRQQAITAIRKWIESNPRIELTRMDSKFLLRFLRTKKFSVSMAQENLERFILLRKSRDGTVFQNMDCQLPNVVELLDLGPGFFNPSKYINIDMIKMHGVCYETLMEDQENQIRGFVHMVDCSGLGLKHMTLFTPKEAVRIVKNGERIIPMRHKMVIAFNLSPSIKFAVDFGMGLISEKMRKRINFYTNIDQCDLIDRKLLPAEYGGEMPMKEMIESWKAELEQKRDLLLLHDKMSVNLEMYTENEREGAISALKKPLGFNEDNSSCMYGKQGSFRKLEVD</sequence>
<dbReference type="EMBL" id="UFQT01003484">
    <property type="protein sequence ID" value="SSX35046.1"/>
    <property type="molecule type" value="Genomic_DNA"/>
</dbReference>
<dbReference type="CDD" id="cd00170">
    <property type="entry name" value="SEC14"/>
    <property type="match status" value="1"/>
</dbReference>
<evidence type="ECO:0000313" key="2">
    <source>
        <dbReference type="EMBL" id="SSX35046.1"/>
    </source>
</evidence>
<dbReference type="Gene3D" id="1.20.5.1200">
    <property type="entry name" value="Alpha-tocopherol transfer"/>
    <property type="match status" value="1"/>
</dbReference>
<dbReference type="GO" id="GO:1902936">
    <property type="term" value="F:phosphatidylinositol bisphosphate binding"/>
    <property type="evidence" value="ECO:0007669"/>
    <property type="project" value="TreeGrafter"/>
</dbReference>
<dbReference type="InterPro" id="IPR001251">
    <property type="entry name" value="CRAL-TRIO_dom"/>
</dbReference>
<dbReference type="SUPFAM" id="SSF46938">
    <property type="entry name" value="CRAL/TRIO N-terminal domain"/>
    <property type="match status" value="1"/>
</dbReference>
<dbReference type="Gene3D" id="3.40.525.10">
    <property type="entry name" value="CRAL-TRIO lipid binding domain"/>
    <property type="match status" value="1"/>
</dbReference>
<dbReference type="AlphaFoldDB" id="A0A336MXQ0"/>
<dbReference type="SUPFAM" id="SSF52087">
    <property type="entry name" value="CRAL/TRIO domain"/>
    <property type="match status" value="1"/>
</dbReference>
<dbReference type="OMA" id="HIINCHP"/>
<dbReference type="GO" id="GO:0016020">
    <property type="term" value="C:membrane"/>
    <property type="evidence" value="ECO:0007669"/>
    <property type="project" value="TreeGrafter"/>
</dbReference>
<dbReference type="PANTHER" id="PTHR10174:SF208">
    <property type="entry name" value="CRAL-TRIO DOMAIN-CONTAINING PROTEIN DDB_G0278031"/>
    <property type="match status" value="1"/>
</dbReference>
<dbReference type="VEuPathDB" id="VectorBase:CSON008996"/>
<evidence type="ECO:0000259" key="1">
    <source>
        <dbReference type="SMART" id="SM01100"/>
    </source>
</evidence>
<feature type="domain" description="CRAL/TRIO N-terminal" evidence="1">
    <location>
        <begin position="59"/>
        <end position="84"/>
    </location>
</feature>
<proteinExistence type="predicted"/>
<gene>
    <name evidence="2" type="primary">CSON008996</name>
</gene>